<evidence type="ECO:0000259" key="1">
    <source>
        <dbReference type="Pfam" id="PF19898"/>
    </source>
</evidence>
<dbReference type="InterPro" id="IPR034154">
    <property type="entry name" value="TOPRIM_DnaG/twinkle"/>
</dbReference>
<dbReference type="AlphaFoldDB" id="T2KPQ2"/>
<accession>T2KPQ2</accession>
<dbReference type="CDD" id="cd01029">
    <property type="entry name" value="TOPRIM_primases"/>
    <property type="match status" value="1"/>
</dbReference>
<protein>
    <recommendedName>
        <fullName evidence="5">DNA primase</fullName>
    </recommendedName>
</protein>
<dbReference type="Pfam" id="PF19898">
    <property type="entry name" value="DUF6371"/>
    <property type="match status" value="1"/>
</dbReference>
<evidence type="ECO:0000259" key="2">
    <source>
        <dbReference type="Pfam" id="PF21957"/>
    </source>
</evidence>
<evidence type="ECO:0000313" key="3">
    <source>
        <dbReference type="EMBL" id="CDF80436.1"/>
    </source>
</evidence>
<dbReference type="HOGENOM" id="CLU_044073_1_0_10"/>
<gene>
    <name evidence="3" type="ORF">BN863_27240</name>
</gene>
<dbReference type="eggNOG" id="COG0358">
    <property type="taxonomic scope" value="Bacteria"/>
</dbReference>
<feature type="domain" description="Zinc beta-ribbon finger putative" evidence="2">
    <location>
        <begin position="2"/>
        <end position="55"/>
    </location>
</feature>
<organism evidence="3 4">
    <name type="scientific">Formosa agariphila (strain DSM 15362 / KCTC 12365 / LMG 23005 / KMM 3901 / M-2Alg 35-1)</name>
    <dbReference type="NCBI Taxonomy" id="1347342"/>
    <lineage>
        <taxon>Bacteria</taxon>
        <taxon>Pseudomonadati</taxon>
        <taxon>Bacteroidota</taxon>
        <taxon>Flavobacteriia</taxon>
        <taxon>Flavobacteriales</taxon>
        <taxon>Flavobacteriaceae</taxon>
        <taxon>Formosa</taxon>
    </lineage>
</organism>
<dbReference type="PATRIC" id="fig|1347342.6.peg.2740"/>
<evidence type="ECO:0000313" key="4">
    <source>
        <dbReference type="Proteomes" id="UP000016160"/>
    </source>
</evidence>
<evidence type="ECO:0008006" key="5">
    <source>
        <dbReference type="Google" id="ProtNLM"/>
    </source>
</evidence>
<reference evidence="3 4" key="1">
    <citation type="journal article" date="2013" name="Appl. Environ. Microbiol.">
        <title>The genome of the alga-associated marine flavobacterium Formosa agariphila KMM 3901T reveals a broad potential for degradation of algal polysaccharides.</title>
        <authorList>
            <person name="Mann A.J."/>
            <person name="Hahnke R.L."/>
            <person name="Huang S."/>
            <person name="Werner J."/>
            <person name="Xing P."/>
            <person name="Barbeyron T."/>
            <person name="Huettel B."/>
            <person name="Stueber K."/>
            <person name="Reinhardt R."/>
            <person name="Harder J."/>
            <person name="Gloeckner F.O."/>
            <person name="Amann R.I."/>
            <person name="Teeling H."/>
        </authorList>
    </citation>
    <scope>NUCLEOTIDE SEQUENCE [LARGE SCALE GENOMIC DNA]</scope>
    <source>
        <strain evidence="4">DSM 15362 / KCTC 12365 / LMG 23005 / KMM 3901</strain>
    </source>
</reference>
<dbReference type="InterPro" id="IPR045951">
    <property type="entry name" value="DUF6371"/>
</dbReference>
<proteinExistence type="predicted"/>
<name>T2KPQ2_FORAG</name>
<keyword evidence="4" id="KW-1185">Reference proteome</keyword>
<dbReference type="NCBIfam" id="NF040506">
    <property type="entry name" value="PG0870_Nterm"/>
    <property type="match status" value="1"/>
</dbReference>
<dbReference type="EMBL" id="HG315671">
    <property type="protein sequence ID" value="CDF80436.1"/>
    <property type="molecule type" value="Genomic_DNA"/>
</dbReference>
<dbReference type="Pfam" id="PF21957">
    <property type="entry name" value="Zn_ribbon_16"/>
    <property type="match status" value="1"/>
</dbReference>
<sequence>MKTRYRCPNCNKKGVFTRYIDLNTNEHLNDAVGCCSRIIKCGYHYKPKQYFQDNNISFDKTIASNYIKPQSEPKPKMSCINVEVMRKSKTSTNTNYFIDYLASLWDYDTAYYLTDKYNIGTSKLWKGSTVFWQVDKNNNVRSGKIMLYNASNGKRIKEPYNHINWAHKALKLENFNLEQCYFGEHLINQDKSKPIAIVESEKTAIISSVYLPEFIWLACGSANNLNEAKTKVLKGRNVVLFPDLKCYNLWNDKIPLLTSLATFRTSTLLRDKATETEKEQGLDLADYLIKIKP</sequence>
<dbReference type="STRING" id="1347342.BN863_27240"/>
<feature type="domain" description="DUF6371" evidence="1">
    <location>
        <begin position="95"/>
        <end position="244"/>
    </location>
</feature>
<dbReference type="Proteomes" id="UP000016160">
    <property type="component" value="Chromosome"/>
</dbReference>
<dbReference type="InterPro" id="IPR047731">
    <property type="entry name" value="Zinc_ribbon_put"/>
</dbReference>